<protein>
    <recommendedName>
        <fullName evidence="3">Ankyrin repeat domain-containing protein</fullName>
    </recommendedName>
</protein>
<accession>A0A9P7GLI6</accession>
<name>A0A9P7GLI6_9AGAR</name>
<evidence type="ECO:0008006" key="3">
    <source>
        <dbReference type="Google" id="ProtNLM"/>
    </source>
</evidence>
<proteinExistence type="predicted"/>
<gene>
    <name evidence="1" type="ORF">H0H81_005754</name>
</gene>
<organism evidence="1 2">
    <name type="scientific">Sphagnurus paluster</name>
    <dbReference type="NCBI Taxonomy" id="117069"/>
    <lineage>
        <taxon>Eukaryota</taxon>
        <taxon>Fungi</taxon>
        <taxon>Dikarya</taxon>
        <taxon>Basidiomycota</taxon>
        <taxon>Agaricomycotina</taxon>
        <taxon>Agaricomycetes</taxon>
        <taxon>Agaricomycetidae</taxon>
        <taxon>Agaricales</taxon>
        <taxon>Tricholomatineae</taxon>
        <taxon>Lyophyllaceae</taxon>
        <taxon>Sphagnurus</taxon>
    </lineage>
</organism>
<reference evidence="1" key="2">
    <citation type="submission" date="2021-10" db="EMBL/GenBank/DDBJ databases">
        <title>Phylogenomics reveals ancestral predisposition of the termite-cultivated fungus Termitomyces towards a domesticated lifestyle.</title>
        <authorList>
            <person name="Auxier B."/>
            <person name="Grum-Grzhimaylo A."/>
            <person name="Cardenas M.E."/>
            <person name="Lodge J.D."/>
            <person name="Laessoe T."/>
            <person name="Pedersen O."/>
            <person name="Smith M.E."/>
            <person name="Kuyper T.W."/>
            <person name="Franco-Molano E.A."/>
            <person name="Baroni T.J."/>
            <person name="Aanen D.K."/>
        </authorList>
    </citation>
    <scope>NUCLEOTIDE SEQUENCE</scope>
    <source>
        <strain evidence="1">D49</strain>
    </source>
</reference>
<comment type="caution">
    <text evidence="1">The sequence shown here is derived from an EMBL/GenBank/DDBJ whole genome shotgun (WGS) entry which is preliminary data.</text>
</comment>
<sequence length="185" mass="20945">MITVSDQYQNASLSSQMHQELVKLYLVDQEDMLVCWPTPVGISDMIEHQRLENKQISFFHKNGFRRIGRTVFFSYSPDPTHPSHSIAIADDADKEGANLTPSILAPLRHEEVAKKYLLHATIFSIQGKKIINFIKAHHQVDAASIHQADYAGFMPIHIAIQRLNVEATRTLIDLGVVDDLRSDEN</sequence>
<dbReference type="Proteomes" id="UP000717328">
    <property type="component" value="Unassembled WGS sequence"/>
</dbReference>
<dbReference type="AlphaFoldDB" id="A0A9P7GLI6"/>
<evidence type="ECO:0000313" key="2">
    <source>
        <dbReference type="Proteomes" id="UP000717328"/>
    </source>
</evidence>
<dbReference type="OrthoDB" id="508139at2759"/>
<reference evidence="1" key="1">
    <citation type="submission" date="2021-02" db="EMBL/GenBank/DDBJ databases">
        <authorList>
            <person name="Nieuwenhuis M."/>
            <person name="Van De Peppel L.J.J."/>
        </authorList>
    </citation>
    <scope>NUCLEOTIDE SEQUENCE</scope>
    <source>
        <strain evidence="1">D49</strain>
    </source>
</reference>
<evidence type="ECO:0000313" key="1">
    <source>
        <dbReference type="EMBL" id="KAG5649162.1"/>
    </source>
</evidence>
<keyword evidence="2" id="KW-1185">Reference proteome</keyword>
<dbReference type="EMBL" id="JABCKI010001466">
    <property type="protein sequence ID" value="KAG5649162.1"/>
    <property type="molecule type" value="Genomic_DNA"/>
</dbReference>